<comment type="caution">
    <text evidence="1">The sequence shown here is derived from an EMBL/GenBank/DDBJ whole genome shotgun (WGS) entry which is preliminary data.</text>
</comment>
<dbReference type="EMBL" id="JNFP01000003">
    <property type="protein sequence ID" value="KIA66129.1"/>
    <property type="molecule type" value="Genomic_DNA"/>
</dbReference>
<accession>A0ABR4ZL93</accession>
<gene>
    <name evidence="1" type="ORF">FG87_02960</name>
</gene>
<dbReference type="Pfam" id="PF19564">
    <property type="entry name" value="DUF6086"/>
    <property type="match status" value="1"/>
</dbReference>
<organism evidence="1 2">
    <name type="scientific">Nocardia vulneris</name>
    <dbReference type="NCBI Taxonomy" id="1141657"/>
    <lineage>
        <taxon>Bacteria</taxon>
        <taxon>Bacillati</taxon>
        <taxon>Actinomycetota</taxon>
        <taxon>Actinomycetes</taxon>
        <taxon>Mycobacteriales</taxon>
        <taxon>Nocardiaceae</taxon>
        <taxon>Nocardia</taxon>
    </lineage>
</organism>
<evidence type="ECO:0000313" key="1">
    <source>
        <dbReference type="EMBL" id="KIA66129.1"/>
    </source>
</evidence>
<proteinExistence type="predicted"/>
<dbReference type="RefSeq" id="WP_043664410.1">
    <property type="nucleotide sequence ID" value="NZ_BDCI01000023.1"/>
</dbReference>
<evidence type="ECO:0000313" key="2">
    <source>
        <dbReference type="Proteomes" id="UP000031364"/>
    </source>
</evidence>
<reference evidence="1 2" key="1">
    <citation type="journal article" date="2014" name="Int. J. Syst. Evol. Microbiol.">
        <title>Nocardia vulneris sp. nov., isolated from wounds of human patients in North America.</title>
        <authorList>
            <person name="Lasker B.A."/>
            <person name="Bell M."/>
            <person name="Klenk H.P."/>
            <person name="Sproer C."/>
            <person name="Schumann C."/>
            <person name="Schumann P."/>
            <person name="Brown J.M."/>
        </authorList>
    </citation>
    <scope>NUCLEOTIDE SEQUENCE [LARGE SCALE GENOMIC DNA]</scope>
    <source>
        <strain evidence="1 2">W9851</strain>
    </source>
</reference>
<sequence length="117" mass="12884">MSYVFEICDETVWSPSLQVGDLYVRMLGEVASVLGVPAGLSAVASDMWSIDIEVFGELVNSMHEMYFGSSHQVLRALIGGVLAPSLVILERGGLGIPARTEEEREFHDRARRLSMAR</sequence>
<name>A0ABR4ZL93_9NOCA</name>
<dbReference type="InterPro" id="IPR045732">
    <property type="entry name" value="DUF6086"/>
</dbReference>
<dbReference type="Proteomes" id="UP000031364">
    <property type="component" value="Unassembled WGS sequence"/>
</dbReference>
<protein>
    <submittedName>
        <fullName evidence="1">Uncharacterized protein</fullName>
    </submittedName>
</protein>
<keyword evidence="2" id="KW-1185">Reference proteome</keyword>